<reference evidence="1" key="2">
    <citation type="submission" date="2022-06" db="UniProtKB">
        <authorList>
            <consortium name="EnsemblMetazoa"/>
        </authorList>
    </citation>
    <scope>IDENTIFICATION</scope>
    <source>
        <strain evidence="1">PS312</strain>
    </source>
</reference>
<evidence type="ECO:0000313" key="2">
    <source>
        <dbReference type="Proteomes" id="UP000005239"/>
    </source>
</evidence>
<dbReference type="Proteomes" id="UP000005239">
    <property type="component" value="Unassembled WGS sequence"/>
</dbReference>
<protein>
    <submittedName>
        <fullName evidence="1">Uncharacterized protein</fullName>
    </submittedName>
</protein>
<sequence>MFEFSRHFILEFILEKDSNLLDVLTKRKSVHQMVEWSNFQLNQWQSGRRMFRNLRANSTQLAQSQGGLIPPLFRPRFSSQEGRRSDRIQSWRRLIRYYRSQMPKRLTDDRRTDDFILNCERKKFKNHF</sequence>
<gene>
    <name evidence="1" type="primary">WBGene00277724</name>
</gene>
<dbReference type="AlphaFoldDB" id="A0A2A6BJT4"/>
<dbReference type="EnsemblMetazoa" id="PPA39355.1">
    <property type="protein sequence ID" value="PPA39355.1"/>
    <property type="gene ID" value="WBGene00277724"/>
</dbReference>
<organism evidence="1 2">
    <name type="scientific">Pristionchus pacificus</name>
    <name type="common">Parasitic nematode worm</name>
    <dbReference type="NCBI Taxonomy" id="54126"/>
    <lineage>
        <taxon>Eukaryota</taxon>
        <taxon>Metazoa</taxon>
        <taxon>Ecdysozoa</taxon>
        <taxon>Nematoda</taxon>
        <taxon>Chromadorea</taxon>
        <taxon>Rhabditida</taxon>
        <taxon>Rhabditina</taxon>
        <taxon>Diplogasteromorpha</taxon>
        <taxon>Diplogasteroidea</taxon>
        <taxon>Neodiplogasteridae</taxon>
        <taxon>Pristionchus</taxon>
    </lineage>
</organism>
<keyword evidence="2" id="KW-1185">Reference proteome</keyword>
<name>A0A2A6BJT4_PRIPA</name>
<reference evidence="2" key="1">
    <citation type="journal article" date="2008" name="Nat. Genet.">
        <title>The Pristionchus pacificus genome provides a unique perspective on nematode lifestyle and parasitism.</title>
        <authorList>
            <person name="Dieterich C."/>
            <person name="Clifton S.W."/>
            <person name="Schuster L.N."/>
            <person name="Chinwalla A."/>
            <person name="Delehaunty K."/>
            <person name="Dinkelacker I."/>
            <person name="Fulton L."/>
            <person name="Fulton R."/>
            <person name="Godfrey J."/>
            <person name="Minx P."/>
            <person name="Mitreva M."/>
            <person name="Roeseler W."/>
            <person name="Tian H."/>
            <person name="Witte H."/>
            <person name="Yang S.P."/>
            <person name="Wilson R.K."/>
            <person name="Sommer R.J."/>
        </authorList>
    </citation>
    <scope>NUCLEOTIDE SEQUENCE [LARGE SCALE GENOMIC DNA]</scope>
    <source>
        <strain evidence="2">PS312</strain>
    </source>
</reference>
<evidence type="ECO:0000313" key="1">
    <source>
        <dbReference type="EnsemblMetazoa" id="PPA39355.1"/>
    </source>
</evidence>
<proteinExistence type="predicted"/>
<accession>A0A8R1UUM9</accession>
<accession>A0A2A6BJT4</accession>